<dbReference type="GO" id="GO:0005643">
    <property type="term" value="C:nuclear pore"/>
    <property type="evidence" value="ECO:0007669"/>
    <property type="project" value="UniProtKB-SubCell"/>
</dbReference>
<accession>A0A3L6TIX7</accession>
<dbReference type="Proteomes" id="UP000275267">
    <property type="component" value="Unassembled WGS sequence"/>
</dbReference>
<evidence type="ECO:0000313" key="12">
    <source>
        <dbReference type="Proteomes" id="UP000275267"/>
    </source>
</evidence>
<evidence type="ECO:0000313" key="11">
    <source>
        <dbReference type="EMBL" id="RLN40262.1"/>
    </source>
</evidence>
<dbReference type="PANTHER" id="PTHR23198:SF26">
    <property type="entry name" value="NUCLEAR PORE COMPLEX PROTEIN NUP96"/>
    <property type="match status" value="1"/>
</dbReference>
<comment type="subcellular location">
    <subcellularLocation>
        <location evidence="1">Nucleus</location>
        <location evidence="1">Nuclear pore complex</location>
    </subcellularLocation>
</comment>
<evidence type="ECO:0000256" key="4">
    <source>
        <dbReference type="ARBA" id="ARBA00022927"/>
    </source>
</evidence>
<evidence type="ECO:0000256" key="3">
    <source>
        <dbReference type="ARBA" id="ARBA00022816"/>
    </source>
</evidence>
<dbReference type="Gene3D" id="3.30.1610.10">
    <property type="entry name" value="Peptidase S59, nucleoporin"/>
    <property type="match status" value="1"/>
</dbReference>
<keyword evidence="7" id="KW-0539">Nucleus</keyword>
<dbReference type="FunFam" id="1.25.40.690:FF:000002">
    <property type="entry name" value="Nuclear pore complex protein NUP96"/>
    <property type="match status" value="1"/>
</dbReference>
<dbReference type="InterPro" id="IPR036903">
    <property type="entry name" value="Nup98_auto-Pept-S59_dom_sf"/>
</dbReference>
<dbReference type="GO" id="GO:0017056">
    <property type="term" value="F:structural constituent of nuclear pore"/>
    <property type="evidence" value="ECO:0007669"/>
    <property type="project" value="InterPro"/>
</dbReference>
<feature type="domain" description="Peptidase S59" evidence="10">
    <location>
        <begin position="12"/>
        <end position="144"/>
    </location>
</feature>
<comment type="subunit">
    <text evidence="8">Part of the nuclear pore complex (NPC). The NPC has an eight-fold symmetrical structure comprising a central transport channel and two rings, the cytoplasmic and nuclear rings, to which eight filaments are attached. The cytoplasmic filaments have loose ends, while the nuclear filaments are joined in a distal ring, forming a nuclear basket. NPCs are highly dynamic in configuration and composition, and can be devided in 3 subcomplexes, the NUP62 subcomplex, the NUP107-160 subcomplex and the NUP93 subcomplex, containing approximately 30 different nucleoporin proteins.</text>
</comment>
<keyword evidence="4" id="KW-0653">Protein transport</keyword>
<feature type="region of interest" description="Disordered" evidence="9">
    <location>
        <begin position="227"/>
        <end position="268"/>
    </location>
</feature>
<name>A0A3L6TIX7_PANMI</name>
<dbReference type="AlphaFoldDB" id="A0A3L6TIX7"/>
<dbReference type="InterPro" id="IPR007230">
    <property type="entry name" value="Nup98_auto-Pept-S59_dom"/>
</dbReference>
<dbReference type="SUPFAM" id="SSF82215">
    <property type="entry name" value="C-terminal autoproteolytic domain of nucleoporin nup98"/>
    <property type="match status" value="1"/>
</dbReference>
<dbReference type="Gene3D" id="1.25.40.690">
    <property type="match status" value="1"/>
</dbReference>
<reference evidence="12" key="1">
    <citation type="journal article" date="2019" name="Nat. Commun.">
        <title>The genome of broomcorn millet.</title>
        <authorList>
            <person name="Zou C."/>
            <person name="Miki D."/>
            <person name="Li D."/>
            <person name="Tang Q."/>
            <person name="Xiao L."/>
            <person name="Rajput S."/>
            <person name="Deng P."/>
            <person name="Jia W."/>
            <person name="Huang R."/>
            <person name="Zhang M."/>
            <person name="Sun Y."/>
            <person name="Hu J."/>
            <person name="Fu X."/>
            <person name="Schnable P.S."/>
            <person name="Li F."/>
            <person name="Zhang H."/>
            <person name="Feng B."/>
            <person name="Zhu X."/>
            <person name="Liu R."/>
            <person name="Schnable J.C."/>
            <person name="Zhu J.-K."/>
            <person name="Zhang H."/>
        </authorList>
    </citation>
    <scope>NUCLEOTIDE SEQUENCE [LARGE SCALE GENOMIC DNA]</scope>
</reference>
<evidence type="ECO:0000256" key="5">
    <source>
        <dbReference type="ARBA" id="ARBA00023010"/>
    </source>
</evidence>
<gene>
    <name evidence="11" type="ORF">C2845_PM01G04520</name>
</gene>
<keyword evidence="5" id="KW-0811">Translocation</keyword>
<dbReference type="STRING" id="4540.A0A3L6TIX7"/>
<evidence type="ECO:0000256" key="6">
    <source>
        <dbReference type="ARBA" id="ARBA00023132"/>
    </source>
</evidence>
<comment type="caution">
    <text evidence="11">The sequence shown here is derived from an EMBL/GenBank/DDBJ whole genome shotgun (WGS) entry which is preliminary data.</text>
</comment>
<proteinExistence type="predicted"/>
<organism evidence="11 12">
    <name type="scientific">Panicum miliaceum</name>
    <name type="common">Proso millet</name>
    <name type="synonym">Broomcorn millet</name>
    <dbReference type="NCBI Taxonomy" id="4540"/>
    <lineage>
        <taxon>Eukaryota</taxon>
        <taxon>Viridiplantae</taxon>
        <taxon>Streptophyta</taxon>
        <taxon>Embryophyta</taxon>
        <taxon>Tracheophyta</taxon>
        <taxon>Spermatophyta</taxon>
        <taxon>Magnoliopsida</taxon>
        <taxon>Liliopsida</taxon>
        <taxon>Poales</taxon>
        <taxon>Poaceae</taxon>
        <taxon>PACMAD clade</taxon>
        <taxon>Panicoideae</taxon>
        <taxon>Panicodae</taxon>
        <taxon>Paniceae</taxon>
        <taxon>Panicinae</taxon>
        <taxon>Panicum</taxon>
        <taxon>Panicum sect. Panicum</taxon>
    </lineage>
</organism>
<dbReference type="PROSITE" id="PS51434">
    <property type="entry name" value="NUP_C"/>
    <property type="match status" value="1"/>
</dbReference>
<evidence type="ECO:0000256" key="9">
    <source>
        <dbReference type="SAM" id="MobiDB-lite"/>
    </source>
</evidence>
<evidence type="ECO:0000256" key="7">
    <source>
        <dbReference type="ARBA" id="ARBA00023242"/>
    </source>
</evidence>
<dbReference type="Pfam" id="PF12110">
    <property type="entry name" value="Nup96"/>
    <property type="match status" value="1"/>
</dbReference>
<dbReference type="GO" id="GO:0051028">
    <property type="term" value="P:mRNA transport"/>
    <property type="evidence" value="ECO:0007669"/>
    <property type="project" value="UniProtKB-KW"/>
</dbReference>
<keyword evidence="6" id="KW-0906">Nuclear pore complex</keyword>
<evidence type="ECO:0000259" key="10">
    <source>
        <dbReference type="PROSITE" id="PS51434"/>
    </source>
</evidence>
<dbReference type="GO" id="GO:0048573">
    <property type="term" value="P:photoperiodism, flowering"/>
    <property type="evidence" value="ECO:0007669"/>
    <property type="project" value="UniProtKB-ARBA"/>
</dbReference>
<dbReference type="InterPro" id="IPR037665">
    <property type="entry name" value="Nucleoporin_S59-like"/>
</dbReference>
<dbReference type="FunFam" id="3.30.1610.10:FF:000002">
    <property type="entry name" value="nuclear pore complex protein NUP98A"/>
    <property type="match status" value="1"/>
</dbReference>
<evidence type="ECO:0000256" key="8">
    <source>
        <dbReference type="ARBA" id="ARBA00065263"/>
    </source>
</evidence>
<evidence type="ECO:0000256" key="1">
    <source>
        <dbReference type="ARBA" id="ARBA00004567"/>
    </source>
</evidence>
<dbReference type="OrthoDB" id="3797628at2759"/>
<keyword evidence="12" id="KW-1185">Reference proteome</keyword>
<dbReference type="PANTHER" id="PTHR23198">
    <property type="entry name" value="NUCLEOPORIN"/>
    <property type="match status" value="1"/>
</dbReference>
<keyword evidence="3" id="KW-0509">mRNA transport</keyword>
<dbReference type="Pfam" id="PF04096">
    <property type="entry name" value="Nucleoporin2"/>
    <property type="match status" value="1"/>
</dbReference>
<dbReference type="GO" id="GO:0015031">
    <property type="term" value="P:protein transport"/>
    <property type="evidence" value="ECO:0007669"/>
    <property type="project" value="UniProtKB-KW"/>
</dbReference>
<evidence type="ECO:0000256" key="2">
    <source>
        <dbReference type="ARBA" id="ARBA00022448"/>
    </source>
</evidence>
<protein>
    <submittedName>
        <fullName evidence="11">Nuclear pore complex protein NUP96-like</fullName>
    </submittedName>
</protein>
<keyword evidence="2" id="KW-0813">Transport</keyword>
<dbReference type="InterPro" id="IPR021967">
    <property type="entry name" value="Nup98_C"/>
</dbReference>
<dbReference type="EMBL" id="PQIB02000001">
    <property type="protein sequence ID" value="RLN40262.1"/>
    <property type="molecule type" value="Genomic_DNA"/>
</dbReference>
<sequence>MAAGTVFPVLRSSEYFTRPSINDLVEREVADPGYCSRVPNFVIGRAGYGQVRFLGNTDVRGIDLNDIVRFDKHSVVVYEDETGKPPVGNGLNKAAEVSLLLNLKDLPEPSILVEVLKCRARKQGARFLSFNPVNGKWKFEVDHFSRFGLVDEEEEDVVMDEAAVRQPITELRERDPPSNGYEIELSHSLPAHLGLDPAKMQEMRMAMFYNEEDDEYMEDGFPSDERYLSRERMNVDSPTSSGKGPRLRSVSPLHMSSQKAGRSAMPSRKERHTLLEYSMNSSELGPSTQGMLMSGQNKGFPVKMTKVEGFKLPAEQETPVAGKMYANCVVDAALFMGRSFRVGWGPNGMLVHSGSLVNSPGTGLSSVIHIEKVASDKVVRDDKNKIKEDLAELVFSDLMDLHKSLDHEFLETESDLFRLKLQKVVANRLVLPDICRSYNDIIERQLEVSDLSMSSRVLLMHQVTVWELIRVLFSERANGNQLEPIGDDDQEGMVLDKKEGSVNIDLDALPLVRRADFSNWLQDSVCHRVQGEVGSLSDARYLEHILLLLTGRQLDSATEVAASRGDVRLAILLSQAGGSMSNRSDLSQQLDLWKMEDLDFNYIQEDRLKVYELLAGNIHAAFLDSSIDWKRYLGLIMWYQLPPDTSLDVIIHFYDHLLSKGKVPYPVPVYIDEGPLDEALKWSPGDRFDISFYLMLLHASQDEKFGLLKTMFSAFSSSYDPLDYHMIWHQRSILEAIGAFNSNDLHLLDLSFVYQLLCLGKCHWAIYVILHMPYLDDAPYIHEKLIREVLSQYCELWSKDDAQRQYIVELGISEEWMYEALALYHEYYGDQQGALENFIRCGNWKKAHTIFMTSVAHTMFLSSNHQEIWEITSALENHKSEIADWDLGAGIYIDFYILKNSMQEQSAMDDSDPLSKKNESCKSFFGRLNDSLLVWGSKLPVESSVVLGFVLEYFHAGLADSVENGRACYSKMADELCELFMKAPGVAMNLHMGCFQTMLNAPVPDDRKSSYVQEAVSLFTEILCGDS</sequence>